<keyword evidence="3" id="KW-1185">Reference proteome</keyword>
<dbReference type="AlphaFoldDB" id="A0AAV3SKY8"/>
<dbReference type="EMBL" id="BAAADN010000049">
    <property type="protein sequence ID" value="GAA0471158.1"/>
    <property type="molecule type" value="Genomic_DNA"/>
</dbReference>
<dbReference type="RefSeq" id="WP_244706074.1">
    <property type="nucleotide sequence ID" value="NZ_BAAADN010000049.1"/>
</dbReference>
<dbReference type="KEGG" id="hdo:MUK72_16995"/>
<dbReference type="EMBL" id="CP095007">
    <property type="protein sequence ID" value="UOO96909.1"/>
    <property type="molecule type" value="Genomic_DNA"/>
</dbReference>
<reference evidence="2" key="2">
    <citation type="submission" date="2022-04" db="EMBL/GenBank/DDBJ databases">
        <title>Sequencing and genomic assembly of Halococcus dombrowskii.</title>
        <authorList>
            <person name="Lim S.W."/>
            <person name="MacLea K.S."/>
        </authorList>
    </citation>
    <scope>NUCLEOTIDE SEQUENCE</scope>
    <source>
        <strain evidence="2">H4</strain>
        <plasmid evidence="2">unnamed2</plasmid>
    </source>
</reference>
<reference evidence="1" key="3">
    <citation type="submission" date="2023-12" db="EMBL/GenBank/DDBJ databases">
        <authorList>
            <person name="Sun Q."/>
            <person name="Inoue M."/>
        </authorList>
    </citation>
    <scope>NUCLEOTIDE SEQUENCE</scope>
    <source>
        <strain evidence="1">JCM 12289</strain>
    </source>
</reference>
<dbReference type="Proteomes" id="UP000830542">
    <property type="component" value="Plasmid unnamed2"/>
</dbReference>
<accession>A0AAV3SKY8</accession>
<keyword evidence="2" id="KW-0614">Plasmid</keyword>
<gene>
    <name evidence="1" type="ORF">GCM10008985_30090</name>
    <name evidence="2" type="ORF">MUK72_16995</name>
</gene>
<dbReference type="Proteomes" id="UP001500962">
    <property type="component" value="Unassembled WGS sequence"/>
</dbReference>
<evidence type="ECO:0000313" key="2">
    <source>
        <dbReference type="EMBL" id="UOO96909.1"/>
    </source>
</evidence>
<evidence type="ECO:0000313" key="1">
    <source>
        <dbReference type="EMBL" id="GAA0471158.1"/>
    </source>
</evidence>
<organism evidence="1 4">
    <name type="scientific">Halococcus dombrowskii</name>
    <dbReference type="NCBI Taxonomy" id="179637"/>
    <lineage>
        <taxon>Archaea</taxon>
        <taxon>Methanobacteriati</taxon>
        <taxon>Methanobacteriota</taxon>
        <taxon>Stenosarchaea group</taxon>
        <taxon>Halobacteria</taxon>
        <taxon>Halobacteriales</taxon>
        <taxon>Halococcaceae</taxon>
        <taxon>Halococcus</taxon>
    </lineage>
</organism>
<dbReference type="GeneID" id="71763581"/>
<protein>
    <submittedName>
        <fullName evidence="1">Uncharacterized protein</fullName>
    </submittedName>
</protein>
<name>A0AAV3SKY8_HALDO</name>
<evidence type="ECO:0000313" key="4">
    <source>
        <dbReference type="Proteomes" id="UP001500962"/>
    </source>
</evidence>
<proteinExistence type="predicted"/>
<evidence type="ECO:0000313" key="3">
    <source>
        <dbReference type="Proteomes" id="UP000830542"/>
    </source>
</evidence>
<reference evidence="1" key="1">
    <citation type="journal article" date="2014" name="Int. J. Syst. Evol. Microbiol.">
        <title>Complete genome sequence of Corynebacterium casei LMG S-19264T (=DSM 44701T), isolated from a smear-ripened cheese.</title>
        <authorList>
            <consortium name="US DOE Joint Genome Institute (JGI-PGF)"/>
            <person name="Walter F."/>
            <person name="Albersmeier A."/>
            <person name="Kalinowski J."/>
            <person name="Ruckert C."/>
        </authorList>
    </citation>
    <scope>NUCLEOTIDE SEQUENCE</scope>
    <source>
        <strain evidence="1">JCM 12289</strain>
    </source>
</reference>
<sequence length="81" mass="9672">MEREDVNELILQKVNRIDDDQIRNFIEDVLRFERAELDKSQPHYKSDFGDYLQKYIDDWESYDDPTKSGVVEREDKAVTAS</sequence>
<geneLocation type="plasmid" evidence="2 3">
    <name>unnamed2</name>
</geneLocation>